<dbReference type="PANTHER" id="PTHR42928:SF5">
    <property type="entry name" value="BLR1237 PROTEIN"/>
    <property type="match status" value="1"/>
</dbReference>
<protein>
    <recommendedName>
        <fullName evidence="5">Tripartite tricarboxylate transporter substrate binding protein</fullName>
    </recommendedName>
</protein>
<evidence type="ECO:0000256" key="2">
    <source>
        <dbReference type="SAM" id="MobiDB-lite"/>
    </source>
</evidence>
<dbReference type="KEGG" id="cmag:CBW24_15460"/>
<gene>
    <name evidence="3" type="ORF">CBW24_15460</name>
</gene>
<dbReference type="InterPro" id="IPR042100">
    <property type="entry name" value="Bug_dom1"/>
</dbReference>
<dbReference type="SUPFAM" id="SSF53850">
    <property type="entry name" value="Periplasmic binding protein-like II"/>
    <property type="match status" value="1"/>
</dbReference>
<dbReference type="Pfam" id="PF03401">
    <property type="entry name" value="TctC"/>
    <property type="match status" value="1"/>
</dbReference>
<dbReference type="AlphaFoldDB" id="A0A291M3P0"/>
<feature type="region of interest" description="Disordered" evidence="2">
    <location>
        <begin position="1"/>
        <end position="22"/>
    </location>
</feature>
<organism evidence="3 4">
    <name type="scientific">Pacificitalea manganoxidans</name>
    <dbReference type="NCBI Taxonomy" id="1411902"/>
    <lineage>
        <taxon>Bacteria</taxon>
        <taxon>Pseudomonadati</taxon>
        <taxon>Pseudomonadota</taxon>
        <taxon>Alphaproteobacteria</taxon>
        <taxon>Rhodobacterales</taxon>
        <taxon>Paracoccaceae</taxon>
        <taxon>Pacificitalea</taxon>
    </lineage>
</organism>
<dbReference type="Proteomes" id="UP000219050">
    <property type="component" value="Plasmid pDY25-A"/>
</dbReference>
<dbReference type="Gene3D" id="3.40.190.10">
    <property type="entry name" value="Periplasmic binding protein-like II"/>
    <property type="match status" value="1"/>
</dbReference>
<evidence type="ECO:0000313" key="3">
    <source>
        <dbReference type="EMBL" id="ATI43549.1"/>
    </source>
</evidence>
<dbReference type="EMBL" id="CP021405">
    <property type="protein sequence ID" value="ATI43549.1"/>
    <property type="molecule type" value="Genomic_DNA"/>
</dbReference>
<name>A0A291M3P0_9RHOB</name>
<evidence type="ECO:0000256" key="1">
    <source>
        <dbReference type="ARBA" id="ARBA00006987"/>
    </source>
</evidence>
<proteinExistence type="inferred from homology"/>
<keyword evidence="3" id="KW-0614">Plasmid</keyword>
<accession>A0A291M3P0</accession>
<keyword evidence="4" id="KW-1185">Reference proteome</keyword>
<geneLocation type="plasmid" evidence="4">
    <name>pdy25-a</name>
</geneLocation>
<dbReference type="PANTHER" id="PTHR42928">
    <property type="entry name" value="TRICARBOXYLATE-BINDING PROTEIN"/>
    <property type="match status" value="1"/>
</dbReference>
<reference evidence="3 4" key="1">
    <citation type="submission" date="2017-05" db="EMBL/GenBank/DDBJ databases">
        <title>Comparative genomic and metabolic analysis of manganese-oxidizing mechanisms in Celeribater manganoxidans DY25T: its adaption to the environment of polymetallic nodule.</title>
        <authorList>
            <person name="Wang X."/>
        </authorList>
    </citation>
    <scope>NUCLEOTIDE SEQUENCE [LARGE SCALE GENOMIC DNA]</scope>
    <source>
        <strain evidence="3 4">DY25</strain>
        <plasmid evidence="4">pdy25-a</plasmid>
    </source>
</reference>
<evidence type="ECO:0000313" key="4">
    <source>
        <dbReference type="Proteomes" id="UP000219050"/>
    </source>
</evidence>
<dbReference type="InterPro" id="IPR005064">
    <property type="entry name" value="BUG"/>
</dbReference>
<sequence>MDQGHAPCRPPRPPARCSRGGGNFTMEMSTFAPLGRHARRLTAVAAVTALAPVAALAQDCTPDEWPCDTVEVVSHSSAGGGTDTTIRMWMEEARDNLDEDIRVVYKQGGGARSAHEYLVSRGPDGHTIFALTQTHLYTIARGNSPVEIDQLQGVARAMDDPSVIVVRGDSDIADYDALIAASQDQALTWGVAQVGGTEHIGISRWAGAADAEVRVVPFGGGGDMITSLRSGAVDAALANISEALPQIQEGDLRALAVLYPERVGDLPDVPSTFESGHDVAVTTTRGYFVHGDTPPELVEKIEATILEAMASERFHEYLRSSGLDPEKNIAGAAEWDEQLKAEYEVSLEALRALDMTDR</sequence>
<comment type="similarity">
    <text evidence="1">Belongs to the UPF0065 (bug) family.</text>
</comment>
<dbReference type="CDD" id="cd07012">
    <property type="entry name" value="PBP2_Bug_TTT"/>
    <property type="match status" value="1"/>
</dbReference>
<evidence type="ECO:0008006" key="5">
    <source>
        <dbReference type="Google" id="ProtNLM"/>
    </source>
</evidence>
<dbReference type="Gene3D" id="3.40.190.150">
    <property type="entry name" value="Bordetella uptake gene, domain 1"/>
    <property type="match status" value="1"/>
</dbReference>
<dbReference type="PIRSF" id="PIRSF017082">
    <property type="entry name" value="YflP"/>
    <property type="match status" value="1"/>
</dbReference>